<dbReference type="EMBL" id="LZHX01000004">
    <property type="protein sequence ID" value="OBF29814.1"/>
    <property type="molecule type" value="Genomic_DNA"/>
</dbReference>
<evidence type="ECO:0008006" key="4">
    <source>
        <dbReference type="Google" id="ProtNLM"/>
    </source>
</evidence>
<name>A0A1A1ZJD0_9MYCO</name>
<sequence length="121" mass="12170">MKRPSLDARTICRVLGAVAAGAVLAGTGLAWADRAAADDIIVINPAPRPALDARIPMPVLGWCPGGGGGSGFGSFCEGANFADGTRLNYFSAMGFWQGPRCIRVDGTPTPPLAPGGCGGLG</sequence>
<evidence type="ECO:0000256" key="1">
    <source>
        <dbReference type="SAM" id="SignalP"/>
    </source>
</evidence>
<dbReference type="Proteomes" id="UP000093779">
    <property type="component" value="Unassembled WGS sequence"/>
</dbReference>
<accession>A0A1A1ZJD0</accession>
<organism evidence="2 3">
    <name type="scientific">Mycolicibacterium conceptionense</name>
    <dbReference type="NCBI Taxonomy" id="451644"/>
    <lineage>
        <taxon>Bacteria</taxon>
        <taxon>Bacillati</taxon>
        <taxon>Actinomycetota</taxon>
        <taxon>Actinomycetes</taxon>
        <taxon>Mycobacteriales</taxon>
        <taxon>Mycobacteriaceae</taxon>
        <taxon>Mycolicibacterium</taxon>
    </lineage>
</organism>
<feature type="signal peptide" evidence="1">
    <location>
        <begin position="1"/>
        <end position="32"/>
    </location>
</feature>
<reference evidence="2 3" key="1">
    <citation type="submission" date="2016-06" db="EMBL/GenBank/DDBJ databases">
        <authorList>
            <person name="Kjaerup R.B."/>
            <person name="Dalgaard T.S."/>
            <person name="Juul-Madsen H.R."/>
        </authorList>
    </citation>
    <scope>NUCLEOTIDE SEQUENCE [LARGE SCALE GENOMIC DNA]</scope>
    <source>
        <strain evidence="2 3">ACS1953</strain>
    </source>
</reference>
<gene>
    <name evidence="2" type="ORF">A5726_29890</name>
</gene>
<keyword evidence="1" id="KW-0732">Signal</keyword>
<dbReference type="RefSeq" id="WP_064894044.1">
    <property type="nucleotide sequence ID" value="NZ_LZHX01000004.1"/>
</dbReference>
<feature type="chain" id="PRO_5009825198" description="Secreted protein" evidence="1">
    <location>
        <begin position="33"/>
        <end position="121"/>
    </location>
</feature>
<evidence type="ECO:0000313" key="2">
    <source>
        <dbReference type="EMBL" id="OBF29814.1"/>
    </source>
</evidence>
<comment type="caution">
    <text evidence="2">The sequence shown here is derived from an EMBL/GenBank/DDBJ whole genome shotgun (WGS) entry which is preliminary data.</text>
</comment>
<protein>
    <recommendedName>
        <fullName evidence="4">Secreted protein</fullName>
    </recommendedName>
</protein>
<proteinExistence type="predicted"/>
<evidence type="ECO:0000313" key="3">
    <source>
        <dbReference type="Proteomes" id="UP000093779"/>
    </source>
</evidence>
<dbReference type="AlphaFoldDB" id="A0A1A1ZJD0"/>